<feature type="binding site" evidence="6">
    <location>
        <position position="317"/>
    </location>
    <ligand>
        <name>(6R)-5,10-methylene-5,6,7,8-tetrahydrofolate</name>
        <dbReference type="ChEBI" id="CHEBI:15636"/>
    </ligand>
</feature>
<dbReference type="EC" id="2.1.1.45" evidence="1 6"/>
<dbReference type="GO" id="GO:0006235">
    <property type="term" value="P:dTTP biosynthetic process"/>
    <property type="evidence" value="ECO:0007669"/>
    <property type="project" value="UniProtKB-UniRule"/>
</dbReference>
<feature type="domain" description="Thymidylate synthase/dCMP hydroxymethylase" evidence="8">
    <location>
        <begin position="6"/>
        <end position="318"/>
    </location>
</feature>
<evidence type="ECO:0000259" key="8">
    <source>
        <dbReference type="Pfam" id="PF00303"/>
    </source>
</evidence>
<feature type="binding site" description="in other chain" evidence="6">
    <location>
        <position position="231"/>
    </location>
    <ligand>
        <name>dUMP</name>
        <dbReference type="ChEBI" id="CHEBI:246422"/>
        <note>ligand shared between dimeric partners</note>
    </ligand>
</feature>
<comment type="caution">
    <text evidence="9">The sequence shown here is derived from an EMBL/GenBank/DDBJ whole genome shotgun (WGS) entry which is preliminary data.</text>
</comment>
<feature type="active site" evidence="7">
    <location>
        <position position="200"/>
    </location>
</feature>
<feature type="binding site" description="in other chain" evidence="6">
    <location>
        <position position="25"/>
    </location>
    <ligand>
        <name>dUMP</name>
        <dbReference type="ChEBI" id="CHEBI:246422"/>
        <note>ligand shared between dimeric partners</note>
    </ligand>
</feature>
<dbReference type="GO" id="GO:0005829">
    <property type="term" value="C:cytosol"/>
    <property type="evidence" value="ECO:0007669"/>
    <property type="project" value="TreeGrafter"/>
</dbReference>
<keyword evidence="2 6" id="KW-0963">Cytoplasm</keyword>
<dbReference type="InterPro" id="IPR045097">
    <property type="entry name" value="Thymidate_synth/dCMP_Mease"/>
</dbReference>
<evidence type="ECO:0000256" key="3">
    <source>
        <dbReference type="ARBA" id="ARBA00022603"/>
    </source>
</evidence>
<evidence type="ECO:0000256" key="5">
    <source>
        <dbReference type="ARBA" id="ARBA00022727"/>
    </source>
</evidence>
<dbReference type="PRINTS" id="PR00108">
    <property type="entry name" value="THYMDSNTHASE"/>
</dbReference>
<feature type="binding site" description="in other chain" evidence="6">
    <location>
        <begin position="220"/>
        <end position="223"/>
    </location>
    <ligand>
        <name>dUMP</name>
        <dbReference type="ChEBI" id="CHEBI:246422"/>
        <note>ligand shared between dimeric partners</note>
    </ligand>
</feature>
<keyword evidence="3 6" id="KW-0489">Methyltransferase</keyword>
<dbReference type="HAMAP" id="MF_00008">
    <property type="entry name" value="Thymidy_synth_bact"/>
    <property type="match status" value="1"/>
</dbReference>
<sequence length="318" mass="36891">MVTGEQAYLNLCQTILTNGIKKEDRTNTGTYSIFGHQMRFNLQEGFPLLTTKRVPFRLIVSELLWFIKGDTNIRYLLENNNNIWNEWAFKKWVESDEYEGPDMTDFGNRSQIDEEFNKQYEEQLELFKKKIVEDADFAKKYGDLGSVYGKQWRAWKTSQNETIDQLKEVIESIRTNPNSRRHIVSAWNPEDVPNMALPPCHTLFQFYVADGKLSCQLYQRSADVFLGVPFNIASYALLTHLIAHETGLEVGEFVHTLGDAHIYSNHVEQVNIQLGREIRKSPKLLLNEEKQSIFDFEVSDFELVDYEPHPSIKAPIAV</sequence>
<accession>A0A916RNE0</accession>
<feature type="active site" description="Nucleophile" evidence="6">
    <location>
        <position position="200"/>
    </location>
</feature>
<comment type="subcellular location">
    <subcellularLocation>
        <location evidence="6">Cytoplasm</location>
    </subcellularLocation>
</comment>
<dbReference type="EMBL" id="BMEY01000001">
    <property type="protein sequence ID" value="GGA61696.1"/>
    <property type="molecule type" value="Genomic_DNA"/>
</dbReference>
<proteinExistence type="inferred from homology"/>
<dbReference type="NCBIfam" id="NF002496">
    <property type="entry name" value="PRK01827.1-2"/>
    <property type="match status" value="1"/>
</dbReference>
<dbReference type="CDD" id="cd00351">
    <property type="entry name" value="TS_Pyrimidine_HMase"/>
    <property type="match status" value="1"/>
</dbReference>
<evidence type="ECO:0000256" key="4">
    <source>
        <dbReference type="ARBA" id="ARBA00022679"/>
    </source>
</evidence>
<evidence type="ECO:0000313" key="9">
    <source>
        <dbReference type="EMBL" id="GGA61696.1"/>
    </source>
</evidence>
<gene>
    <name evidence="6 9" type="primary">thyA</name>
    <name evidence="9" type="ORF">GCM10008025_02080</name>
</gene>
<evidence type="ECO:0000256" key="6">
    <source>
        <dbReference type="HAMAP-Rule" id="MF_00008"/>
    </source>
</evidence>
<dbReference type="PROSITE" id="PS00091">
    <property type="entry name" value="THYMIDYLATE_SYNTHASE"/>
    <property type="match status" value="1"/>
</dbReference>
<evidence type="ECO:0000256" key="7">
    <source>
        <dbReference type="PROSITE-ProRule" id="PRU10016"/>
    </source>
</evidence>
<feature type="binding site" evidence="6">
    <location>
        <position position="223"/>
    </location>
    <ligand>
        <name>(6R)-5,10-methylene-5,6,7,8-tetrahydrofolate</name>
        <dbReference type="ChEBI" id="CHEBI:15636"/>
    </ligand>
</feature>
<comment type="subunit">
    <text evidence="6">Homodimer.</text>
</comment>
<dbReference type="GO" id="GO:0004799">
    <property type="term" value="F:thymidylate synthase activity"/>
    <property type="evidence" value="ECO:0007669"/>
    <property type="project" value="UniProtKB-UniRule"/>
</dbReference>
<dbReference type="InterPro" id="IPR020940">
    <property type="entry name" value="Thymidylate_synthase_AS"/>
</dbReference>
<comment type="pathway">
    <text evidence="6">Pyrimidine metabolism; dTTP biosynthesis.</text>
</comment>
<feature type="binding site" description="in other chain" evidence="6">
    <location>
        <begin position="261"/>
        <end position="263"/>
    </location>
    <ligand>
        <name>dUMP</name>
        <dbReference type="ChEBI" id="CHEBI:246422"/>
        <note>ligand shared between dimeric partners</note>
    </ligand>
</feature>
<keyword evidence="5 6" id="KW-0545">Nucleotide biosynthesis</keyword>
<comment type="caution">
    <text evidence="6">Lacks conserved residue(s) required for the propagation of feature annotation.</text>
</comment>
<keyword evidence="4 6" id="KW-0808">Transferase</keyword>
<dbReference type="Proteomes" id="UP000613512">
    <property type="component" value="Unassembled WGS sequence"/>
</dbReference>
<organism evidence="9 10">
    <name type="scientific">Ornithinibacillus halotolerans</name>
    <dbReference type="NCBI Taxonomy" id="1274357"/>
    <lineage>
        <taxon>Bacteria</taxon>
        <taxon>Bacillati</taxon>
        <taxon>Bacillota</taxon>
        <taxon>Bacilli</taxon>
        <taxon>Bacillales</taxon>
        <taxon>Bacillaceae</taxon>
        <taxon>Ornithinibacillus</taxon>
    </lineage>
</organism>
<dbReference type="RefSeq" id="WP_188382822.1">
    <property type="nucleotide sequence ID" value="NZ_BMEY01000001.1"/>
</dbReference>
<dbReference type="NCBIfam" id="TIGR03284">
    <property type="entry name" value="thym_sym"/>
    <property type="match status" value="1"/>
</dbReference>
<keyword evidence="10" id="KW-1185">Reference proteome</keyword>
<dbReference type="InterPro" id="IPR023451">
    <property type="entry name" value="Thymidate_synth/dCMP_Mease_dom"/>
</dbReference>
<comment type="catalytic activity">
    <reaction evidence="6">
        <text>dUMP + (6R)-5,10-methylene-5,6,7,8-tetrahydrofolate = 7,8-dihydrofolate + dTMP</text>
        <dbReference type="Rhea" id="RHEA:12104"/>
        <dbReference type="ChEBI" id="CHEBI:15636"/>
        <dbReference type="ChEBI" id="CHEBI:57451"/>
        <dbReference type="ChEBI" id="CHEBI:63528"/>
        <dbReference type="ChEBI" id="CHEBI:246422"/>
        <dbReference type="EC" id="2.1.1.45"/>
    </reaction>
</comment>
<dbReference type="SUPFAM" id="SSF55831">
    <property type="entry name" value="Thymidylate synthase/dCMP hydroxymethylase"/>
    <property type="match status" value="1"/>
</dbReference>
<dbReference type="GO" id="GO:0006231">
    <property type="term" value="P:dTMP biosynthetic process"/>
    <property type="evidence" value="ECO:0007669"/>
    <property type="project" value="UniProtKB-UniRule"/>
</dbReference>
<dbReference type="Gene3D" id="3.30.572.10">
    <property type="entry name" value="Thymidylate synthase/dCMP hydroxymethylase domain"/>
    <property type="match status" value="1"/>
</dbReference>
<evidence type="ECO:0000313" key="10">
    <source>
        <dbReference type="Proteomes" id="UP000613512"/>
    </source>
</evidence>
<dbReference type="InterPro" id="IPR000398">
    <property type="entry name" value="Thymidylate_synthase"/>
</dbReference>
<reference evidence="9" key="2">
    <citation type="submission" date="2020-09" db="EMBL/GenBank/DDBJ databases">
        <authorList>
            <person name="Sun Q."/>
            <person name="Zhou Y."/>
        </authorList>
    </citation>
    <scope>NUCLEOTIDE SEQUENCE</scope>
    <source>
        <strain evidence="9">CGMCC 1.12408</strain>
    </source>
</reference>
<dbReference type="AlphaFoldDB" id="A0A916RNE0"/>
<dbReference type="InterPro" id="IPR036926">
    <property type="entry name" value="Thymidate_synth/dCMP_Mease_sf"/>
</dbReference>
<dbReference type="Pfam" id="PF00303">
    <property type="entry name" value="Thymidylat_synt"/>
    <property type="match status" value="1"/>
</dbReference>
<reference evidence="9" key="1">
    <citation type="journal article" date="2014" name="Int. J. Syst. Evol. Microbiol.">
        <title>Complete genome sequence of Corynebacterium casei LMG S-19264T (=DSM 44701T), isolated from a smear-ripened cheese.</title>
        <authorList>
            <consortium name="US DOE Joint Genome Institute (JGI-PGF)"/>
            <person name="Walter F."/>
            <person name="Albersmeier A."/>
            <person name="Kalinowski J."/>
            <person name="Ruckert C."/>
        </authorList>
    </citation>
    <scope>NUCLEOTIDE SEQUENCE</scope>
    <source>
        <strain evidence="9">CGMCC 1.12408</strain>
    </source>
</reference>
<feature type="binding site" evidence="6">
    <location>
        <begin position="180"/>
        <end position="181"/>
    </location>
    <ligand>
        <name>dUMP</name>
        <dbReference type="ChEBI" id="CHEBI:246422"/>
        <note>ligand shared between dimeric partners</note>
    </ligand>
</feature>
<dbReference type="PANTHER" id="PTHR11548">
    <property type="entry name" value="THYMIDYLATE SYNTHASE 1"/>
    <property type="match status" value="1"/>
</dbReference>
<dbReference type="PANTHER" id="PTHR11548:SF9">
    <property type="entry name" value="THYMIDYLATE SYNTHASE"/>
    <property type="match status" value="1"/>
</dbReference>
<evidence type="ECO:0000256" key="2">
    <source>
        <dbReference type="ARBA" id="ARBA00022490"/>
    </source>
</evidence>
<name>A0A916RNE0_9BACI</name>
<protein>
    <recommendedName>
        <fullName evidence="1 6">Thymidylate synthase</fullName>
        <shortName evidence="6">TS</shortName>
        <shortName evidence="6">TSase</shortName>
        <ecNumber evidence="1 6">2.1.1.45</ecNumber>
    </recommendedName>
</protein>
<dbReference type="GO" id="GO:0032259">
    <property type="term" value="P:methylation"/>
    <property type="evidence" value="ECO:0007669"/>
    <property type="project" value="UniProtKB-KW"/>
</dbReference>
<comment type="function">
    <text evidence="6">Catalyzes the reductive methylation of 2'-deoxyuridine-5'-monophosphate (dUMP) to 2'-deoxythymidine-5'-monophosphate (dTMP) while utilizing 5,10-methylenetetrahydrofolate (mTHF) as the methyl donor and reductant in the reaction, yielding dihydrofolate (DHF) as a by-product. This enzymatic reaction provides an intracellular de novo source of dTMP, an essential precursor for DNA biosynthesis.</text>
</comment>
<evidence type="ECO:0000256" key="1">
    <source>
        <dbReference type="ARBA" id="ARBA00011947"/>
    </source>
</evidence>
<comment type="similarity">
    <text evidence="6">Belongs to the thymidylate synthase family. Bacterial-type ThyA subfamily.</text>
</comment>